<organism evidence="1 2">
    <name type="scientific">Panagrolaimus superbus</name>
    <dbReference type="NCBI Taxonomy" id="310955"/>
    <lineage>
        <taxon>Eukaryota</taxon>
        <taxon>Metazoa</taxon>
        <taxon>Ecdysozoa</taxon>
        <taxon>Nematoda</taxon>
        <taxon>Chromadorea</taxon>
        <taxon>Rhabditida</taxon>
        <taxon>Tylenchina</taxon>
        <taxon>Panagrolaimomorpha</taxon>
        <taxon>Panagrolaimoidea</taxon>
        <taxon>Panagrolaimidae</taxon>
        <taxon>Panagrolaimus</taxon>
    </lineage>
</organism>
<reference evidence="2" key="1">
    <citation type="submission" date="2022-11" db="UniProtKB">
        <authorList>
            <consortium name="WormBaseParasite"/>
        </authorList>
    </citation>
    <scope>IDENTIFICATION</scope>
</reference>
<protein>
    <submittedName>
        <fullName evidence="2">Uncharacterized protein</fullName>
    </submittedName>
</protein>
<sequence>MTKFSFIRKIFHSNFRSKKTAILCFIGTVNPVPFSLSSSADNYLTSDSTSQRAIQSGNDVTLISRGAVELILTELTLIVDVNIKSCIGK</sequence>
<proteinExistence type="predicted"/>
<evidence type="ECO:0000313" key="2">
    <source>
        <dbReference type="WBParaSite" id="PSU_v2.g1409.t1"/>
    </source>
</evidence>
<accession>A0A914Y5P5</accession>
<dbReference type="AlphaFoldDB" id="A0A914Y5P5"/>
<name>A0A914Y5P5_9BILA</name>
<dbReference type="WBParaSite" id="PSU_v2.g1409.t1">
    <property type="protein sequence ID" value="PSU_v2.g1409.t1"/>
    <property type="gene ID" value="PSU_v2.g1409"/>
</dbReference>
<keyword evidence="1" id="KW-1185">Reference proteome</keyword>
<dbReference type="Proteomes" id="UP000887577">
    <property type="component" value="Unplaced"/>
</dbReference>
<evidence type="ECO:0000313" key="1">
    <source>
        <dbReference type="Proteomes" id="UP000887577"/>
    </source>
</evidence>